<dbReference type="InterPro" id="IPR016181">
    <property type="entry name" value="Acyl_CoA_acyltransferase"/>
</dbReference>
<reference evidence="2 3" key="1">
    <citation type="submission" date="2019-10" db="EMBL/GenBank/DDBJ databases">
        <title>Streptomyces smaragdinus sp. nov. and Streptomyces fabii sp. nov., isolated from the gut of fungus growing-termite Macrotermes natalensis.</title>
        <authorList>
            <person name="Schwitalla J."/>
            <person name="Benndorf R."/>
            <person name="Martin K."/>
            <person name="De Beer W."/>
            <person name="Kaster A.-K."/>
            <person name="Vollmers J."/>
            <person name="Poulsen M."/>
            <person name="Beemelmanns C."/>
        </authorList>
    </citation>
    <scope>NUCLEOTIDE SEQUENCE [LARGE SCALE GENOMIC DNA]</scope>
    <source>
        <strain evidence="2 3">RB5</strain>
    </source>
</reference>
<dbReference type="InterPro" id="IPR000182">
    <property type="entry name" value="GNAT_dom"/>
</dbReference>
<comment type="caution">
    <text evidence="2">The sequence shown here is derived from an EMBL/GenBank/DDBJ whole genome shotgun (WGS) entry which is preliminary data.</text>
</comment>
<gene>
    <name evidence="2" type="ORF">SRB5_15310</name>
</gene>
<dbReference type="SUPFAM" id="SSF55729">
    <property type="entry name" value="Acyl-CoA N-acyltransferases (Nat)"/>
    <property type="match status" value="1"/>
</dbReference>
<proteinExistence type="predicted"/>
<evidence type="ECO:0000313" key="2">
    <source>
        <dbReference type="EMBL" id="MQY11415.1"/>
    </source>
</evidence>
<organism evidence="2 3">
    <name type="scientific">Streptomyces smaragdinus</name>
    <dbReference type="NCBI Taxonomy" id="2585196"/>
    <lineage>
        <taxon>Bacteria</taxon>
        <taxon>Bacillati</taxon>
        <taxon>Actinomycetota</taxon>
        <taxon>Actinomycetes</taxon>
        <taxon>Kitasatosporales</taxon>
        <taxon>Streptomycetaceae</taxon>
        <taxon>Streptomyces</taxon>
    </lineage>
</organism>
<dbReference type="Proteomes" id="UP000466345">
    <property type="component" value="Unassembled WGS sequence"/>
</dbReference>
<dbReference type="RefSeq" id="WP_153450670.1">
    <property type="nucleotide sequence ID" value="NZ_WEGJ01000003.1"/>
</dbReference>
<dbReference type="GO" id="GO:0016747">
    <property type="term" value="F:acyltransferase activity, transferring groups other than amino-acyl groups"/>
    <property type="evidence" value="ECO:0007669"/>
    <property type="project" value="InterPro"/>
</dbReference>
<evidence type="ECO:0000313" key="3">
    <source>
        <dbReference type="Proteomes" id="UP000466345"/>
    </source>
</evidence>
<dbReference type="EMBL" id="WEGJ01000003">
    <property type="protein sequence ID" value="MQY11415.1"/>
    <property type="molecule type" value="Genomic_DNA"/>
</dbReference>
<evidence type="ECO:0000259" key="1">
    <source>
        <dbReference type="PROSITE" id="PS51186"/>
    </source>
</evidence>
<dbReference type="CDD" id="cd04301">
    <property type="entry name" value="NAT_SF"/>
    <property type="match status" value="1"/>
</dbReference>
<sequence length="153" mass="16343">MPIRTAEVPAADVVPLRWAVLRPGMPRETALFAEDAAPGAFHLAAYTDEGTVGAVISFCAEQLPGEDAKAYRFRGMASAPELRGQGYGDAVLEAGLAAARDRGAELVWCNARSEARGFYERHGFTVRGEEFVIPTVGPHWVMAVTVGDVGARP</sequence>
<protein>
    <recommendedName>
        <fullName evidence="1">N-acetyltransferase domain-containing protein</fullName>
    </recommendedName>
</protein>
<dbReference type="Gene3D" id="3.40.630.30">
    <property type="match status" value="1"/>
</dbReference>
<name>A0A7K0CD73_9ACTN</name>
<accession>A0A7K0CD73</accession>
<feature type="domain" description="N-acetyltransferase" evidence="1">
    <location>
        <begin position="1"/>
        <end position="147"/>
    </location>
</feature>
<dbReference type="OrthoDB" id="9796171at2"/>
<dbReference type="AlphaFoldDB" id="A0A7K0CD73"/>
<dbReference type="PROSITE" id="PS51186">
    <property type="entry name" value="GNAT"/>
    <property type="match status" value="1"/>
</dbReference>
<dbReference type="Pfam" id="PF13508">
    <property type="entry name" value="Acetyltransf_7"/>
    <property type="match status" value="1"/>
</dbReference>
<keyword evidence="3" id="KW-1185">Reference proteome</keyword>